<sequence>MTTSPSYELVYFNTPGISQIIRALLDLGGADWKETNPEDWPSLKPTMPLERLPVLIERQEGKEDLVISESSVIERYVARKLGFISSDPAVAVKQEQVRAQFDDVTFLWMEAYIKNNETARPRFDELIKVVVRKHEELLEKNGNNGHYFGNQLTYPDISTYLILSVFRKQECDAEFNEEKAPNLNKLLKVVGDEIGARIK</sequence>
<dbReference type="EMBL" id="JANBPU010000312">
    <property type="protein sequence ID" value="KAJ1912785.1"/>
    <property type="molecule type" value="Genomic_DNA"/>
</dbReference>
<dbReference type="Pfam" id="PF14497">
    <property type="entry name" value="GST_C_3"/>
    <property type="match status" value="1"/>
</dbReference>
<dbReference type="InterPro" id="IPR036282">
    <property type="entry name" value="Glutathione-S-Trfase_C_sf"/>
</dbReference>
<keyword evidence="3" id="KW-1185">Reference proteome</keyword>
<dbReference type="AlphaFoldDB" id="A0A9W8DL14"/>
<dbReference type="OrthoDB" id="414243at2759"/>
<dbReference type="SUPFAM" id="SSF52833">
    <property type="entry name" value="Thioredoxin-like"/>
    <property type="match status" value="1"/>
</dbReference>
<dbReference type="InterPro" id="IPR004046">
    <property type="entry name" value="GST_C"/>
</dbReference>
<evidence type="ECO:0000259" key="1">
    <source>
        <dbReference type="PROSITE" id="PS50404"/>
    </source>
</evidence>
<dbReference type="GO" id="GO:0006749">
    <property type="term" value="P:glutathione metabolic process"/>
    <property type="evidence" value="ECO:0007669"/>
    <property type="project" value="TreeGrafter"/>
</dbReference>
<dbReference type="Proteomes" id="UP001150538">
    <property type="component" value="Unassembled WGS sequence"/>
</dbReference>
<evidence type="ECO:0000313" key="2">
    <source>
        <dbReference type="EMBL" id="KAJ1912785.1"/>
    </source>
</evidence>
<protein>
    <recommendedName>
        <fullName evidence="1">GST N-terminal domain-containing protein</fullName>
    </recommendedName>
</protein>
<organism evidence="2 3">
    <name type="scientific">Mycoemilia scoparia</name>
    <dbReference type="NCBI Taxonomy" id="417184"/>
    <lineage>
        <taxon>Eukaryota</taxon>
        <taxon>Fungi</taxon>
        <taxon>Fungi incertae sedis</taxon>
        <taxon>Zoopagomycota</taxon>
        <taxon>Kickxellomycotina</taxon>
        <taxon>Kickxellomycetes</taxon>
        <taxon>Kickxellales</taxon>
        <taxon>Kickxellaceae</taxon>
        <taxon>Mycoemilia</taxon>
    </lineage>
</organism>
<reference evidence="2" key="1">
    <citation type="submission" date="2022-07" db="EMBL/GenBank/DDBJ databases">
        <title>Phylogenomic reconstructions and comparative analyses of Kickxellomycotina fungi.</title>
        <authorList>
            <person name="Reynolds N.K."/>
            <person name="Stajich J.E."/>
            <person name="Barry K."/>
            <person name="Grigoriev I.V."/>
            <person name="Crous P."/>
            <person name="Smith M.E."/>
        </authorList>
    </citation>
    <scope>NUCLEOTIDE SEQUENCE</scope>
    <source>
        <strain evidence="2">NBRC 100468</strain>
    </source>
</reference>
<dbReference type="InterPro" id="IPR050213">
    <property type="entry name" value="GST_superfamily"/>
</dbReference>
<dbReference type="Gene3D" id="3.40.30.10">
    <property type="entry name" value="Glutaredoxin"/>
    <property type="match status" value="1"/>
</dbReference>
<dbReference type="CDD" id="cd03039">
    <property type="entry name" value="GST_N_Sigma_like"/>
    <property type="match status" value="1"/>
</dbReference>
<dbReference type="InterPro" id="IPR036249">
    <property type="entry name" value="Thioredoxin-like_sf"/>
</dbReference>
<dbReference type="Pfam" id="PF02798">
    <property type="entry name" value="GST_N"/>
    <property type="match status" value="1"/>
</dbReference>
<dbReference type="PROSITE" id="PS50404">
    <property type="entry name" value="GST_NTER"/>
    <property type="match status" value="1"/>
</dbReference>
<gene>
    <name evidence="2" type="ORF">H4219_005472</name>
</gene>
<proteinExistence type="predicted"/>
<comment type="caution">
    <text evidence="2">The sequence shown here is derived from an EMBL/GenBank/DDBJ whole genome shotgun (WGS) entry which is preliminary data.</text>
</comment>
<dbReference type="SFLD" id="SFLDS00019">
    <property type="entry name" value="Glutathione_Transferase_(cytos"/>
    <property type="match status" value="1"/>
</dbReference>
<accession>A0A9W8DL14</accession>
<dbReference type="InterPro" id="IPR004045">
    <property type="entry name" value="Glutathione_S-Trfase_N"/>
</dbReference>
<evidence type="ECO:0000313" key="3">
    <source>
        <dbReference type="Proteomes" id="UP001150538"/>
    </source>
</evidence>
<name>A0A9W8DL14_9FUNG</name>
<dbReference type="Gene3D" id="1.20.1050.10">
    <property type="match status" value="1"/>
</dbReference>
<dbReference type="SUPFAM" id="SSF47616">
    <property type="entry name" value="GST C-terminal domain-like"/>
    <property type="match status" value="1"/>
</dbReference>
<dbReference type="InterPro" id="IPR040079">
    <property type="entry name" value="Glutathione_S-Trfase"/>
</dbReference>
<dbReference type="GO" id="GO:0004364">
    <property type="term" value="F:glutathione transferase activity"/>
    <property type="evidence" value="ECO:0007669"/>
    <property type="project" value="TreeGrafter"/>
</dbReference>
<feature type="domain" description="GST N-terminal" evidence="1">
    <location>
        <begin position="5"/>
        <end position="85"/>
    </location>
</feature>
<dbReference type="PANTHER" id="PTHR11571">
    <property type="entry name" value="GLUTATHIONE S-TRANSFERASE"/>
    <property type="match status" value="1"/>
</dbReference>